<proteinExistence type="predicted"/>
<reference evidence="2" key="1">
    <citation type="submission" date="2023-05" db="EMBL/GenBank/DDBJ databases">
        <title>Metabolic capabilities are highly conserved among human nasal-associated Corynebacterium species in pangenomic analyses.</title>
        <authorList>
            <person name="Tran T.H."/>
            <person name="Roberts A.Q."/>
            <person name="Escapa I.F."/>
            <person name="Gao W."/>
            <person name="Conlan S."/>
            <person name="Kong H."/>
            <person name="Segre J.A."/>
            <person name="Kelly M.S."/>
            <person name="Lemon K.P."/>
        </authorList>
    </citation>
    <scope>NUCLEOTIDE SEQUENCE</scope>
    <source>
        <strain evidence="2">KPL2654</strain>
    </source>
</reference>
<dbReference type="PANTHER" id="PTHR33434:SF2">
    <property type="entry name" value="FATTY ACID-BINDING PROTEIN TM_1468"/>
    <property type="match status" value="1"/>
</dbReference>
<dbReference type="RefSeq" id="WP_201809184.1">
    <property type="nucleotide sequence ID" value="NZ_CP068160.1"/>
</dbReference>
<sequence>MTVQVVTDSSASLSEDVIAELGITVLDLHVVEKTAKDGSVERSTAGLSSLELAAVYGRLVERSQGDGVLVMHLPKELSSTWNSAQTAVGLFADDEIRIIDSPAIAMAMGAAVMTAAKLAQQGADLDECYDAAVGVLSRSATWVYLHRIDDLRRSGRLSVTTAMLSTALLATKPIMEFNDGKLELVGKTRTQTKAFNKLVELVSQHAGGEPAFIAIQHSEADEAAETLYDLLDDALAPGSSVMVMEMSEVLRVHVGAGAIGVSAVFTVGD</sequence>
<gene>
    <name evidence="2" type="ORF">QPX54_06900</name>
</gene>
<evidence type="ECO:0000313" key="3">
    <source>
        <dbReference type="Proteomes" id="UP001226160"/>
    </source>
</evidence>
<organism evidence="2 3">
    <name type="scientific">Corynebacterium propinquum</name>
    <dbReference type="NCBI Taxonomy" id="43769"/>
    <lineage>
        <taxon>Bacteria</taxon>
        <taxon>Bacillati</taxon>
        <taxon>Actinomycetota</taxon>
        <taxon>Actinomycetes</taxon>
        <taxon>Mycobacteriales</taxon>
        <taxon>Corynebacteriaceae</taxon>
        <taxon>Corynebacterium</taxon>
    </lineage>
</organism>
<dbReference type="Gene3D" id="3.30.1180.10">
    <property type="match status" value="1"/>
</dbReference>
<evidence type="ECO:0000256" key="1">
    <source>
        <dbReference type="ARBA" id="ARBA00023121"/>
    </source>
</evidence>
<keyword evidence="1" id="KW-0446">Lipid-binding</keyword>
<dbReference type="Gene3D" id="3.40.50.10170">
    <property type="match status" value="1"/>
</dbReference>
<dbReference type="AlphaFoldDB" id="A0AAP4BVD4"/>
<dbReference type="GO" id="GO:0008289">
    <property type="term" value="F:lipid binding"/>
    <property type="evidence" value="ECO:0007669"/>
    <property type="project" value="UniProtKB-KW"/>
</dbReference>
<dbReference type="InterPro" id="IPR050270">
    <property type="entry name" value="DegV_domain_contain"/>
</dbReference>
<dbReference type="EMBL" id="JASNVP010000005">
    <property type="protein sequence ID" value="MDK4326236.1"/>
    <property type="molecule type" value="Genomic_DNA"/>
</dbReference>
<dbReference type="Proteomes" id="UP001226160">
    <property type="component" value="Unassembled WGS sequence"/>
</dbReference>
<dbReference type="PANTHER" id="PTHR33434">
    <property type="entry name" value="DEGV DOMAIN-CONTAINING PROTEIN DR_1986-RELATED"/>
    <property type="match status" value="1"/>
</dbReference>
<comment type="caution">
    <text evidence="2">The sequence shown here is derived from an EMBL/GenBank/DDBJ whole genome shotgun (WGS) entry which is preliminary data.</text>
</comment>
<dbReference type="Pfam" id="PF02645">
    <property type="entry name" value="DegV"/>
    <property type="match status" value="1"/>
</dbReference>
<evidence type="ECO:0000313" key="2">
    <source>
        <dbReference type="EMBL" id="MDK4326236.1"/>
    </source>
</evidence>
<dbReference type="NCBIfam" id="TIGR00762">
    <property type="entry name" value="DegV"/>
    <property type="match status" value="1"/>
</dbReference>
<protein>
    <submittedName>
        <fullName evidence="2">DegV family protein</fullName>
    </submittedName>
</protein>
<dbReference type="SUPFAM" id="SSF82549">
    <property type="entry name" value="DAK1/DegV-like"/>
    <property type="match status" value="1"/>
</dbReference>
<name>A0AAP4BVD4_9CORY</name>
<dbReference type="InterPro" id="IPR003797">
    <property type="entry name" value="DegV"/>
</dbReference>
<accession>A0AAP4BVD4</accession>
<dbReference type="InterPro" id="IPR043168">
    <property type="entry name" value="DegV_C"/>
</dbReference>
<dbReference type="PROSITE" id="PS51482">
    <property type="entry name" value="DEGV"/>
    <property type="match status" value="1"/>
</dbReference>